<dbReference type="GO" id="GO:0005096">
    <property type="term" value="F:GTPase activator activity"/>
    <property type="evidence" value="ECO:0007669"/>
    <property type="project" value="UniProtKB-KW"/>
</dbReference>
<dbReference type="SMART" id="SM00324">
    <property type="entry name" value="RhoGAP"/>
    <property type="match status" value="1"/>
</dbReference>
<organism evidence="9 10">
    <name type="scientific">Artemia franciscana</name>
    <name type="common">Brine shrimp</name>
    <name type="synonym">Artemia sanfranciscana</name>
    <dbReference type="NCBI Taxonomy" id="6661"/>
    <lineage>
        <taxon>Eukaryota</taxon>
        <taxon>Metazoa</taxon>
        <taxon>Ecdysozoa</taxon>
        <taxon>Arthropoda</taxon>
        <taxon>Crustacea</taxon>
        <taxon>Branchiopoda</taxon>
        <taxon>Anostraca</taxon>
        <taxon>Artemiidae</taxon>
        <taxon>Artemia</taxon>
    </lineage>
</organism>
<feature type="compositionally biased region" description="Polar residues" evidence="4">
    <location>
        <begin position="458"/>
        <end position="469"/>
    </location>
</feature>
<dbReference type="InterPro" id="IPR001452">
    <property type="entry name" value="SH3_domain"/>
</dbReference>
<dbReference type="GO" id="GO:0005737">
    <property type="term" value="C:cytoplasm"/>
    <property type="evidence" value="ECO:0007669"/>
    <property type="project" value="TreeGrafter"/>
</dbReference>
<dbReference type="InterPro" id="IPR008936">
    <property type="entry name" value="Rho_GTPase_activation_prot"/>
</dbReference>
<dbReference type="PROSITE" id="PS50020">
    <property type="entry name" value="WW_DOMAIN_2"/>
    <property type="match status" value="2"/>
</dbReference>
<feature type="domain" description="WW" evidence="7">
    <location>
        <begin position="566"/>
        <end position="599"/>
    </location>
</feature>
<dbReference type="Pfam" id="PF00620">
    <property type="entry name" value="RhoGAP"/>
    <property type="match status" value="1"/>
</dbReference>
<evidence type="ECO:0000259" key="6">
    <source>
        <dbReference type="PROSITE" id="PS50003"/>
    </source>
</evidence>
<dbReference type="InterPro" id="IPR000198">
    <property type="entry name" value="RhoGAP_dom"/>
</dbReference>
<evidence type="ECO:0000256" key="3">
    <source>
        <dbReference type="PROSITE-ProRule" id="PRU00192"/>
    </source>
</evidence>
<dbReference type="Gene3D" id="2.30.29.30">
    <property type="entry name" value="Pleckstrin-homology domain (PH domain)/Phosphotyrosine-binding domain (PTB)"/>
    <property type="match status" value="1"/>
</dbReference>
<proteinExistence type="predicted"/>
<dbReference type="InterPro" id="IPR050729">
    <property type="entry name" value="Rho-GAP"/>
</dbReference>
<dbReference type="PROSITE" id="PS50003">
    <property type="entry name" value="PH_DOMAIN"/>
    <property type="match status" value="1"/>
</dbReference>
<dbReference type="EMBL" id="JAVRJZ010000016">
    <property type="protein sequence ID" value="KAK2711446.1"/>
    <property type="molecule type" value="Genomic_DNA"/>
</dbReference>
<feature type="compositionally biased region" description="Pro residues" evidence="4">
    <location>
        <begin position="224"/>
        <end position="233"/>
    </location>
</feature>
<feature type="domain" description="Rho-GAP" evidence="8">
    <location>
        <begin position="1030"/>
        <end position="1220"/>
    </location>
</feature>
<dbReference type="InterPro" id="IPR001202">
    <property type="entry name" value="WW_dom"/>
</dbReference>
<dbReference type="InterPro" id="IPR036028">
    <property type="entry name" value="SH3-like_dom_sf"/>
</dbReference>
<feature type="region of interest" description="Disordered" evidence="4">
    <location>
        <begin position="268"/>
        <end position="288"/>
    </location>
</feature>
<feature type="region of interest" description="Disordered" evidence="4">
    <location>
        <begin position="80"/>
        <end position="113"/>
    </location>
</feature>
<dbReference type="InterPro" id="IPR011993">
    <property type="entry name" value="PH-like_dom_sf"/>
</dbReference>
<dbReference type="InterPro" id="IPR001849">
    <property type="entry name" value="PH_domain"/>
</dbReference>
<feature type="domain" description="SH3" evidence="5">
    <location>
        <begin position="4"/>
        <end position="68"/>
    </location>
</feature>
<name>A0AA88HG86_ARTSF</name>
<feature type="domain" description="WW" evidence="7">
    <location>
        <begin position="693"/>
        <end position="726"/>
    </location>
</feature>
<dbReference type="SUPFAM" id="SSF50729">
    <property type="entry name" value="PH domain-like"/>
    <property type="match status" value="1"/>
</dbReference>
<dbReference type="SMART" id="SM00233">
    <property type="entry name" value="PH"/>
    <property type="match status" value="1"/>
</dbReference>
<dbReference type="Gene3D" id="1.10.555.10">
    <property type="entry name" value="Rho GTPase activation protein"/>
    <property type="match status" value="1"/>
</dbReference>
<evidence type="ECO:0000256" key="4">
    <source>
        <dbReference type="SAM" id="MobiDB-lite"/>
    </source>
</evidence>
<dbReference type="Pfam" id="PF00169">
    <property type="entry name" value="PH"/>
    <property type="match status" value="1"/>
</dbReference>
<protein>
    <recommendedName>
        <fullName evidence="11">Rho GTPase-activating protein 15</fullName>
    </recommendedName>
</protein>
<evidence type="ECO:0000259" key="7">
    <source>
        <dbReference type="PROSITE" id="PS50020"/>
    </source>
</evidence>
<keyword evidence="2" id="KW-0343">GTPase activation</keyword>
<gene>
    <name evidence="9" type="ORF">QYM36_012571</name>
</gene>
<feature type="region of interest" description="Disordered" evidence="4">
    <location>
        <begin position="220"/>
        <end position="241"/>
    </location>
</feature>
<evidence type="ECO:0000313" key="10">
    <source>
        <dbReference type="Proteomes" id="UP001187531"/>
    </source>
</evidence>
<reference evidence="9" key="1">
    <citation type="submission" date="2023-07" db="EMBL/GenBank/DDBJ databases">
        <title>Chromosome-level genome assembly of Artemia franciscana.</title>
        <authorList>
            <person name="Jo E."/>
        </authorList>
    </citation>
    <scope>NUCLEOTIDE SEQUENCE</scope>
    <source>
        <tissue evidence="9">Whole body</tissue>
    </source>
</reference>
<dbReference type="PANTHER" id="PTHR23176:SF129">
    <property type="entry name" value="RHO GTPASE ACTIVATING PROTEIN AT 16F, ISOFORM E-RELATED"/>
    <property type="match status" value="1"/>
</dbReference>
<dbReference type="PROSITE" id="PS50238">
    <property type="entry name" value="RHOGAP"/>
    <property type="match status" value="1"/>
</dbReference>
<feature type="region of interest" description="Disordered" evidence="4">
    <location>
        <begin position="366"/>
        <end position="540"/>
    </location>
</feature>
<dbReference type="CDD" id="cd00201">
    <property type="entry name" value="WW"/>
    <property type="match status" value="1"/>
</dbReference>
<evidence type="ECO:0000256" key="2">
    <source>
        <dbReference type="ARBA" id="ARBA00022468"/>
    </source>
</evidence>
<dbReference type="SUPFAM" id="SSF50044">
    <property type="entry name" value="SH3-domain"/>
    <property type="match status" value="1"/>
</dbReference>
<comment type="caution">
    <text evidence="9">The sequence shown here is derived from an EMBL/GenBank/DDBJ whole genome shotgun (WGS) entry which is preliminary data.</text>
</comment>
<dbReference type="AlphaFoldDB" id="A0AA88HG86"/>
<dbReference type="SUPFAM" id="SSF48350">
    <property type="entry name" value="GTPase activation domain, GAP"/>
    <property type="match status" value="1"/>
</dbReference>
<feature type="compositionally biased region" description="Basic and acidic residues" evidence="4">
    <location>
        <begin position="387"/>
        <end position="398"/>
    </location>
</feature>
<evidence type="ECO:0000259" key="5">
    <source>
        <dbReference type="PROSITE" id="PS50002"/>
    </source>
</evidence>
<evidence type="ECO:0000313" key="9">
    <source>
        <dbReference type="EMBL" id="KAK2711445.1"/>
    </source>
</evidence>
<keyword evidence="1 3" id="KW-0728">SH3 domain</keyword>
<dbReference type="Proteomes" id="UP001187531">
    <property type="component" value="Unassembled WGS sequence"/>
</dbReference>
<dbReference type="GO" id="GO:0007165">
    <property type="term" value="P:signal transduction"/>
    <property type="evidence" value="ECO:0007669"/>
    <property type="project" value="InterPro"/>
</dbReference>
<dbReference type="PROSITE" id="PS50002">
    <property type="entry name" value="SH3"/>
    <property type="match status" value="1"/>
</dbReference>
<accession>A0AA88HG86</accession>
<dbReference type="FunFam" id="1.10.555.10:FF:000071">
    <property type="entry name" value="Rho GTPase activating protein 27"/>
    <property type="match status" value="1"/>
</dbReference>
<keyword evidence="10" id="KW-1185">Reference proteome</keyword>
<evidence type="ECO:0008006" key="11">
    <source>
        <dbReference type="Google" id="ProtNLM"/>
    </source>
</evidence>
<dbReference type="InterPro" id="IPR036020">
    <property type="entry name" value="WW_dom_sf"/>
</dbReference>
<dbReference type="PANTHER" id="PTHR23176">
    <property type="entry name" value="RHO/RAC/CDC GTPASE-ACTIVATING PROTEIN"/>
    <property type="match status" value="1"/>
</dbReference>
<evidence type="ECO:0000256" key="1">
    <source>
        <dbReference type="ARBA" id="ARBA00022443"/>
    </source>
</evidence>
<feature type="region of interest" description="Disordered" evidence="4">
    <location>
        <begin position="588"/>
        <end position="622"/>
    </location>
</feature>
<feature type="compositionally biased region" description="Polar residues" evidence="4">
    <location>
        <begin position="485"/>
        <end position="524"/>
    </location>
</feature>
<feature type="domain" description="PH" evidence="6">
    <location>
        <begin position="819"/>
        <end position="931"/>
    </location>
</feature>
<dbReference type="EMBL" id="JAVRJZ010000016">
    <property type="protein sequence ID" value="KAK2711445.1"/>
    <property type="molecule type" value="Genomic_DNA"/>
</dbReference>
<dbReference type="CDD" id="cd13233">
    <property type="entry name" value="PH_ARHGAP9-like"/>
    <property type="match status" value="1"/>
</dbReference>
<dbReference type="SUPFAM" id="SSF51045">
    <property type="entry name" value="WW domain"/>
    <property type="match status" value="1"/>
</dbReference>
<sequence length="1222" mass="137217">MAADSLSTVRVLFGFEYTPSGHNKQVRIHKDEELFLLRKANSLWWQVIRPKELIPFYAPAEYLEETGILSINFSTRARPKKANDSKLPLGRKRSSSFDCLPSPEKLHGSPQAVSGKRSSWAVSTYSTGKATSHRSLKLVNDIKEFRRSSAPDTVESYEKSGEKMTDVSSVEQCSNKSVIKKLPSVNDESDTVKFDSTRCLLDDAKSEIKPASSQIPKAVSKLPLPKPVPPKLPPKFAKKPMPAPRENIKLRHNYINLNQNLIAQPSIVDSTKPSDDIPTASVGRKPPSRKPIVFERQKTVATIDLKLNQERKVRPQIDLNKYKSAKPLDEKPKMPPKSKTYVAPIRNNQEVKSPTARKGMFSRLFSKESDAQPVRKISTEKLVQSSEKTKKVSTERLKSPLFARKEKKNSKQEALLMPPTINEDSSRTDGESPSLFVSNPLLQFIRQPSLRGNKKQKASSPGSVETLSSAECLDSSSELEDKGSKNSLDSLGSAFNSESTSGIISDSPVTRSPSSQEEQSSFLNQKAKLGGSSSDPSGRKSVYANVNYCTYATVPPSPGPKDIPIRQWHDGWAEYVDLGRRTYYYQTGTGAKSWKPPRKRTGSPKPETASGDEENQNISEEPSPVLVPICERPKLKRELSTFGVPLTTKNDINGNNTEKSRQCDLVTVKRAPIPAGWEQKIDPTSKEKYYEHPQSASKWFSSVDEEGRLYYFEENSNESVWALPDIQPQTKEGCAELQKKILLNENPGDSVSSRGYSYLAGIKHEAIERRLTKDGSVDRRNQAKSQIFDTGFQLSINRGDQVQKTASLPRDTTQLPYLKVIRQGQLSKTKITENGKKIRKNWSSSYGILSDQMLLLYKDAKSATQSRTAASPAKPELSLDLNGATIEWCSNKSSRKNVFQLSTVFGLQLLLQDEDGIEARQWYEAIRSAISQLPCGLEVSKTDSNCSSSCEYLERPTGGFFGLTVDDGKKSKLGRTKSTKSKFGSVEELNEIEGDNRNVRERLRKLFGRRPTIDALAKKGIWKAEPVFGSTLKALATLEKMTVPKFVQKIISVIEAKEEFLEADGLYRASGNLSQVQKIRLNADQYKFECIDTEEDVHVLAGALKLFFRELMEPAIPTQYFEKSLEISSMRVNRADRVKKFRELLLTFPKENYETLKFLFTHLLKVTEYREKNRMQISNLAIVFGPTLMWPATESLNLALDMMQQNLVIECLLLEFKQIFVK</sequence>
<evidence type="ECO:0000259" key="8">
    <source>
        <dbReference type="PROSITE" id="PS50238"/>
    </source>
</evidence>